<comment type="caution">
    <text evidence="1">The sequence shown here is derived from an EMBL/GenBank/DDBJ whole genome shotgun (WGS) entry which is preliminary data.</text>
</comment>
<gene>
    <name evidence="1" type="ORF">M9H77_14201</name>
</gene>
<dbReference type="EMBL" id="CM044703">
    <property type="protein sequence ID" value="KAI5673837.1"/>
    <property type="molecule type" value="Genomic_DNA"/>
</dbReference>
<keyword evidence="2" id="KW-1185">Reference proteome</keyword>
<accession>A0ACC0BMC5</accession>
<sequence>MLGSIILDLDPIDEGRSTVGGLGPRLLTSYHALWFGYFLAVGSGGAHRLGSDVATAPTCLDSLRLPAMAEPFVNPVPRGMQIPYPFVVDLPEGYRVSQVRQLETADRLTAKVALMRGILEAQQKMLGPHSPDHETEAMPKNSLHGQTNTASHEIIGNFMTKMAELLEATLANRRGERAQNTSNDEALERFLRFRPPKFHGEVEQEAKAEMFLEQLNDIYDTLQYEGARRVTFATF</sequence>
<reference evidence="2" key="1">
    <citation type="journal article" date="2023" name="Nat. Plants">
        <title>Single-cell RNA sequencing provides a high-resolution roadmap for understanding the multicellular compartmentation of specialized metabolism.</title>
        <authorList>
            <person name="Sun S."/>
            <person name="Shen X."/>
            <person name="Li Y."/>
            <person name="Li Y."/>
            <person name="Wang S."/>
            <person name="Li R."/>
            <person name="Zhang H."/>
            <person name="Shen G."/>
            <person name="Guo B."/>
            <person name="Wei J."/>
            <person name="Xu J."/>
            <person name="St-Pierre B."/>
            <person name="Chen S."/>
            <person name="Sun C."/>
        </authorList>
    </citation>
    <scope>NUCLEOTIDE SEQUENCE [LARGE SCALE GENOMIC DNA]</scope>
</reference>
<organism evidence="1 2">
    <name type="scientific">Catharanthus roseus</name>
    <name type="common">Madagascar periwinkle</name>
    <name type="synonym">Vinca rosea</name>
    <dbReference type="NCBI Taxonomy" id="4058"/>
    <lineage>
        <taxon>Eukaryota</taxon>
        <taxon>Viridiplantae</taxon>
        <taxon>Streptophyta</taxon>
        <taxon>Embryophyta</taxon>
        <taxon>Tracheophyta</taxon>
        <taxon>Spermatophyta</taxon>
        <taxon>Magnoliopsida</taxon>
        <taxon>eudicotyledons</taxon>
        <taxon>Gunneridae</taxon>
        <taxon>Pentapetalae</taxon>
        <taxon>asterids</taxon>
        <taxon>lamiids</taxon>
        <taxon>Gentianales</taxon>
        <taxon>Apocynaceae</taxon>
        <taxon>Rauvolfioideae</taxon>
        <taxon>Vinceae</taxon>
        <taxon>Catharanthinae</taxon>
        <taxon>Catharanthus</taxon>
    </lineage>
</organism>
<protein>
    <submittedName>
        <fullName evidence="1">Uncharacterized protein</fullName>
    </submittedName>
</protein>
<name>A0ACC0BMC5_CATRO</name>
<proteinExistence type="predicted"/>
<evidence type="ECO:0000313" key="1">
    <source>
        <dbReference type="EMBL" id="KAI5673837.1"/>
    </source>
</evidence>
<evidence type="ECO:0000313" key="2">
    <source>
        <dbReference type="Proteomes" id="UP001060085"/>
    </source>
</evidence>
<dbReference type="Proteomes" id="UP001060085">
    <property type="component" value="Linkage Group LG03"/>
</dbReference>